<dbReference type="STRING" id="1123384.AJ81_07995"/>
<dbReference type="InterPro" id="IPR036526">
    <property type="entry name" value="C-N_Hydrolase_sf"/>
</dbReference>
<reference evidence="1 2" key="1">
    <citation type="submission" date="2014-01" db="EMBL/GenBank/DDBJ databases">
        <title>Genome sequencing of Thermotog hypogea.</title>
        <authorList>
            <person name="Zhang X."/>
            <person name="Alvare G."/>
            <person name="Fristensky B."/>
            <person name="Chen L."/>
            <person name="Suen T."/>
            <person name="Chen Q."/>
            <person name="Ma K."/>
        </authorList>
    </citation>
    <scope>NUCLEOTIDE SEQUENCE [LARGE SCALE GENOMIC DNA]</scope>
    <source>
        <strain evidence="1 2">DSM 11164</strain>
    </source>
</reference>
<dbReference type="PaxDb" id="1123384-AJ81_07995"/>
<dbReference type="AlphaFoldDB" id="A0A0X1KUB9"/>
<keyword evidence="2" id="KW-1185">Reference proteome</keyword>
<organism evidence="1 2">
    <name type="scientific">Pseudothermotoga hypogea DSM 11164 = NBRC 106472</name>
    <dbReference type="NCBI Taxonomy" id="1123384"/>
    <lineage>
        <taxon>Bacteria</taxon>
        <taxon>Thermotogati</taxon>
        <taxon>Thermotogota</taxon>
        <taxon>Thermotogae</taxon>
        <taxon>Thermotogales</taxon>
        <taxon>Thermotogaceae</taxon>
        <taxon>Pseudothermotoga</taxon>
    </lineage>
</organism>
<gene>
    <name evidence="1" type="ORF">AJ81_07995</name>
</gene>
<dbReference type="EMBL" id="CP007141">
    <property type="protein sequence ID" value="AJC74855.1"/>
    <property type="molecule type" value="Genomic_DNA"/>
</dbReference>
<evidence type="ECO:0008006" key="3">
    <source>
        <dbReference type="Google" id="ProtNLM"/>
    </source>
</evidence>
<sequence>MNPFSVRFWKLLRGLPPSRKRSEPNNVVRAAVLQLEYDPSLRNGRVFADFFLSILSKISSFMPHVVVFPALTDLFFVNGIWSLPFFKRFPKNGLGIPDPVTQQCEWFMAEVSRKMNCVVAFGTVHGLKLCGQGRFIAEKRVLVKDRGLALVPKRWLTNSEFLSSLVEDGIRIVVTPTSGSNVYNEWDDKYHFWSHAQMVGYYSLKATLVGKVARNRLKDKACVCGPIPITQNHDGYIVRNESLEGSAVLLAELDMEKLENFLTEQRNKFNSLIQ</sequence>
<accession>A0A0X1KUB9</accession>
<dbReference type="PATRIC" id="fig|1123384.7.peg.1602"/>
<evidence type="ECO:0000313" key="1">
    <source>
        <dbReference type="EMBL" id="AJC74855.1"/>
    </source>
</evidence>
<evidence type="ECO:0000313" key="2">
    <source>
        <dbReference type="Proteomes" id="UP000077469"/>
    </source>
</evidence>
<dbReference type="KEGG" id="phy:AJ81_07995"/>
<proteinExistence type="predicted"/>
<name>A0A0X1KUB9_9THEM</name>
<dbReference type="Proteomes" id="UP000077469">
    <property type="component" value="Chromosome"/>
</dbReference>
<dbReference type="SUPFAM" id="SSF56317">
    <property type="entry name" value="Carbon-nitrogen hydrolase"/>
    <property type="match status" value="1"/>
</dbReference>
<protein>
    <recommendedName>
        <fullName evidence="3">Nitrilase</fullName>
    </recommendedName>
</protein>